<dbReference type="PROSITE" id="PS51819">
    <property type="entry name" value="VOC"/>
    <property type="match status" value="1"/>
</dbReference>
<evidence type="ECO:0000259" key="1">
    <source>
        <dbReference type="PROSITE" id="PS51819"/>
    </source>
</evidence>
<dbReference type="SUPFAM" id="SSF54593">
    <property type="entry name" value="Glyoxalase/Bleomycin resistance protein/Dihydroxybiphenyl dioxygenase"/>
    <property type="match status" value="1"/>
</dbReference>
<accession>A0A3G8GZ72</accession>
<dbReference type="Gene3D" id="3.10.180.10">
    <property type="entry name" value="2,3-Dihydroxybiphenyl 1,2-Dioxygenase, domain 1"/>
    <property type="match status" value="1"/>
</dbReference>
<protein>
    <submittedName>
        <fullName evidence="2">VOC family protein</fullName>
    </submittedName>
</protein>
<dbReference type="RefSeq" id="WP_124683322.1">
    <property type="nucleotide sequence ID" value="NZ_CP033969.1"/>
</dbReference>
<dbReference type="CDD" id="cd07247">
    <property type="entry name" value="SgaA_N_like"/>
    <property type="match status" value="1"/>
</dbReference>
<dbReference type="AlphaFoldDB" id="A0A3G8GZ72"/>
<evidence type="ECO:0000313" key="3">
    <source>
        <dbReference type="Proteomes" id="UP000270411"/>
    </source>
</evidence>
<dbReference type="InterPro" id="IPR029068">
    <property type="entry name" value="Glyas_Bleomycin-R_OHBP_Dase"/>
</dbReference>
<organism evidence="2 3">
    <name type="scientific">Cupriavidus pauculus</name>
    <dbReference type="NCBI Taxonomy" id="82633"/>
    <lineage>
        <taxon>Bacteria</taxon>
        <taxon>Pseudomonadati</taxon>
        <taxon>Pseudomonadota</taxon>
        <taxon>Betaproteobacteria</taxon>
        <taxon>Burkholderiales</taxon>
        <taxon>Burkholderiaceae</taxon>
        <taxon>Cupriavidus</taxon>
    </lineage>
</organism>
<reference evidence="3" key="1">
    <citation type="submission" date="2018-11" db="EMBL/GenBank/DDBJ databases">
        <title>FDA dAtabase for Regulatory Grade micrObial Sequences (FDA-ARGOS): Supporting development and validation of Infectious Disease Dx tests.</title>
        <authorList>
            <person name="Goldberg B."/>
            <person name="Campos J."/>
            <person name="Tallon L."/>
            <person name="Sadzewicz L."/>
            <person name="Zhao X."/>
            <person name="Vavikolanu K."/>
            <person name="Mehta A."/>
            <person name="Aluvathingal J."/>
            <person name="Nadendla S."/>
            <person name="Geyer C."/>
            <person name="Nandy P."/>
            <person name="Yan Y."/>
            <person name="Sichtig H."/>
        </authorList>
    </citation>
    <scope>NUCLEOTIDE SEQUENCE [LARGE SCALE GENOMIC DNA]</scope>
    <source>
        <strain evidence="3">FDAARGOS_614</strain>
    </source>
</reference>
<feature type="domain" description="VOC" evidence="1">
    <location>
        <begin position="8"/>
        <end position="122"/>
    </location>
</feature>
<proteinExistence type="predicted"/>
<dbReference type="OrthoDB" id="8776491at2"/>
<dbReference type="EMBL" id="CP033969">
    <property type="protein sequence ID" value="AZG13464.1"/>
    <property type="molecule type" value="Genomic_DNA"/>
</dbReference>
<dbReference type="KEGG" id="cpau:EHF44_08400"/>
<name>A0A3G8GZ72_9BURK</name>
<dbReference type="Proteomes" id="UP000270411">
    <property type="component" value="Chromosome 1"/>
</dbReference>
<dbReference type="Pfam" id="PF00903">
    <property type="entry name" value="Glyoxalase"/>
    <property type="match status" value="1"/>
</dbReference>
<dbReference type="PANTHER" id="PTHR33993:SF2">
    <property type="entry name" value="VOC DOMAIN-CONTAINING PROTEIN"/>
    <property type="match status" value="1"/>
</dbReference>
<dbReference type="InterPro" id="IPR037523">
    <property type="entry name" value="VOC_core"/>
</dbReference>
<evidence type="ECO:0000313" key="2">
    <source>
        <dbReference type="EMBL" id="AZG13464.1"/>
    </source>
</evidence>
<dbReference type="PANTHER" id="PTHR33993">
    <property type="entry name" value="GLYOXALASE-RELATED"/>
    <property type="match status" value="1"/>
</dbReference>
<gene>
    <name evidence="2" type="ORF">EHF44_08400</name>
</gene>
<dbReference type="InterPro" id="IPR004360">
    <property type="entry name" value="Glyas_Fos-R_dOase_dom"/>
</dbReference>
<dbReference type="InterPro" id="IPR052164">
    <property type="entry name" value="Anthracycline_SecMetBiosynth"/>
</dbReference>
<sequence length="137" mass="15100">MAQPSNALVNWLEIPVTDMQRAIQFYEAVFEHPLRRETLGDEELAVFTHVDGGALVRGDQYRSSAFYGPVPYLNAPQLDDMLARVAYAGGRTVRGPVQLPDNMGRYAHITDSEGNRIGLHEPATMPQAQPAETAAAY</sequence>